<feature type="region of interest" description="Disordered" evidence="1">
    <location>
        <begin position="1"/>
        <end position="30"/>
    </location>
</feature>
<accession>A0ABP6TLL3</accession>
<feature type="compositionally biased region" description="Low complexity" evidence="1">
    <location>
        <begin position="7"/>
        <end position="17"/>
    </location>
</feature>
<dbReference type="EMBL" id="BAAAXF010000022">
    <property type="protein sequence ID" value="GAA3496146.1"/>
    <property type="molecule type" value="Genomic_DNA"/>
</dbReference>
<dbReference type="Proteomes" id="UP001501455">
    <property type="component" value="Unassembled WGS sequence"/>
</dbReference>
<keyword evidence="3" id="KW-1185">Reference proteome</keyword>
<proteinExistence type="predicted"/>
<comment type="caution">
    <text evidence="2">The sequence shown here is derived from an EMBL/GenBank/DDBJ whole genome shotgun (WGS) entry which is preliminary data.</text>
</comment>
<reference evidence="3" key="1">
    <citation type="journal article" date="2019" name="Int. J. Syst. Evol. Microbiol.">
        <title>The Global Catalogue of Microorganisms (GCM) 10K type strain sequencing project: providing services to taxonomists for standard genome sequencing and annotation.</title>
        <authorList>
            <consortium name="The Broad Institute Genomics Platform"/>
            <consortium name="The Broad Institute Genome Sequencing Center for Infectious Disease"/>
            <person name="Wu L."/>
            <person name="Ma J."/>
        </authorList>
    </citation>
    <scope>NUCLEOTIDE SEQUENCE [LARGE SCALE GENOMIC DNA]</scope>
    <source>
        <strain evidence="3">JCM 4816</strain>
    </source>
</reference>
<evidence type="ECO:0000313" key="3">
    <source>
        <dbReference type="Proteomes" id="UP001501455"/>
    </source>
</evidence>
<name>A0ABP6TLL3_9ACTN</name>
<gene>
    <name evidence="2" type="ORF">GCM10019016_032470</name>
</gene>
<evidence type="ECO:0000313" key="2">
    <source>
        <dbReference type="EMBL" id="GAA3496146.1"/>
    </source>
</evidence>
<protein>
    <submittedName>
        <fullName evidence="2">DUF6082 family protein</fullName>
    </submittedName>
</protein>
<dbReference type="InterPro" id="IPR045728">
    <property type="entry name" value="DUF6082"/>
</dbReference>
<organism evidence="2 3">
    <name type="scientific">Streptomyces prasinosporus</name>
    <dbReference type="NCBI Taxonomy" id="68256"/>
    <lineage>
        <taxon>Bacteria</taxon>
        <taxon>Bacillati</taxon>
        <taxon>Actinomycetota</taxon>
        <taxon>Actinomycetes</taxon>
        <taxon>Kitasatosporales</taxon>
        <taxon>Streptomycetaceae</taxon>
        <taxon>Streptomyces</taxon>
        <taxon>Streptomyces albogriseolus group</taxon>
    </lineage>
</organism>
<sequence>MGTQNPGMRRNGSAARARGGRARTPFPRSPWRRRQEELALDLLREVARLTDQIHCANLIQFHRITAAQVDHALADPALASAMSTLDGLSEDRRRQVLFANRQYGAILLGHRIGGYDWDALIGHLRVLCRNQVFKEYWEMTVEHRRSLPSPSLESRAGKAVDAIMEDLADDPDEWWVVGPSDGRDA</sequence>
<dbReference type="Pfam" id="PF19560">
    <property type="entry name" value="DUF6082"/>
    <property type="match status" value="1"/>
</dbReference>
<evidence type="ECO:0000256" key="1">
    <source>
        <dbReference type="SAM" id="MobiDB-lite"/>
    </source>
</evidence>